<feature type="signal peptide" evidence="3">
    <location>
        <begin position="1"/>
        <end position="27"/>
    </location>
</feature>
<keyword evidence="2" id="KW-0472">Membrane</keyword>
<dbReference type="Pfam" id="PF04355">
    <property type="entry name" value="BamE"/>
    <property type="match status" value="1"/>
</dbReference>
<dbReference type="InterPro" id="IPR007450">
    <property type="entry name" value="BamE_dom"/>
</dbReference>
<sequence length="154" mass="16323">MGKTTQGPWMRRVIMALALGAALSACAPQFANHGYIPPAEDLDLLTVGVDTRASVEEAIGTPSTAGVVNESGFYYVRSRKRTFGALAPKTVEREVLAISFDSAGVVTNIERFGLERGRVVPISRRVTTSGVSNNGFLKQLLGNIGRFNPAGLAG</sequence>
<dbReference type="AlphaFoldDB" id="A0A975JFX6"/>
<dbReference type="KEGG" id="sual:KDD17_07615"/>
<evidence type="ECO:0000256" key="1">
    <source>
        <dbReference type="ARBA" id="ARBA00022729"/>
    </source>
</evidence>
<evidence type="ECO:0000313" key="6">
    <source>
        <dbReference type="Proteomes" id="UP000683291"/>
    </source>
</evidence>
<organism evidence="5 6">
    <name type="scientific">Sulfitobacter albidus</name>
    <dbReference type="NCBI Taxonomy" id="2829501"/>
    <lineage>
        <taxon>Bacteria</taxon>
        <taxon>Pseudomonadati</taxon>
        <taxon>Pseudomonadota</taxon>
        <taxon>Alphaproteobacteria</taxon>
        <taxon>Rhodobacterales</taxon>
        <taxon>Roseobacteraceae</taxon>
        <taxon>Sulfitobacter</taxon>
    </lineage>
</organism>
<reference evidence="5" key="1">
    <citation type="submission" date="2021-04" db="EMBL/GenBank/DDBJ databases">
        <title>Complete genome sequence for Sulfitobacter sp. strain JK7-1.</title>
        <authorList>
            <person name="Park S.-J."/>
        </authorList>
    </citation>
    <scope>NUCLEOTIDE SEQUENCE</scope>
    <source>
        <strain evidence="5">JK7-1</strain>
    </source>
</reference>
<gene>
    <name evidence="5" type="ORF">KDD17_07615</name>
</gene>
<dbReference type="Gene3D" id="3.30.1450.10">
    <property type="match status" value="1"/>
</dbReference>
<evidence type="ECO:0000313" key="5">
    <source>
        <dbReference type="EMBL" id="QUJ77797.1"/>
    </source>
</evidence>
<feature type="chain" id="PRO_5037953267" evidence="3">
    <location>
        <begin position="28"/>
        <end position="154"/>
    </location>
</feature>
<dbReference type="RefSeq" id="WP_212705990.1">
    <property type="nucleotide sequence ID" value="NZ_CP073581.1"/>
</dbReference>
<keyword evidence="6" id="KW-1185">Reference proteome</keyword>
<name>A0A975JFX6_9RHOB</name>
<proteinExistence type="predicted"/>
<evidence type="ECO:0000256" key="2">
    <source>
        <dbReference type="ARBA" id="ARBA00023136"/>
    </source>
</evidence>
<dbReference type="InterPro" id="IPR037873">
    <property type="entry name" value="BamE-like"/>
</dbReference>
<protein>
    <submittedName>
        <fullName evidence="5">Outer membrane protein assembly factor BamE</fullName>
    </submittedName>
</protein>
<dbReference type="PROSITE" id="PS51257">
    <property type="entry name" value="PROKAR_LIPOPROTEIN"/>
    <property type="match status" value="1"/>
</dbReference>
<dbReference type="EMBL" id="CP073581">
    <property type="protein sequence ID" value="QUJ77797.1"/>
    <property type="molecule type" value="Genomic_DNA"/>
</dbReference>
<feature type="domain" description="Outer membrane protein assembly factor BamE" evidence="4">
    <location>
        <begin position="34"/>
        <end position="109"/>
    </location>
</feature>
<evidence type="ECO:0000256" key="3">
    <source>
        <dbReference type="SAM" id="SignalP"/>
    </source>
</evidence>
<accession>A0A975JFX6</accession>
<keyword evidence="1 3" id="KW-0732">Signal</keyword>
<dbReference type="Proteomes" id="UP000683291">
    <property type="component" value="Chromosome 1"/>
</dbReference>
<dbReference type="GO" id="GO:0019867">
    <property type="term" value="C:outer membrane"/>
    <property type="evidence" value="ECO:0007669"/>
    <property type="project" value="InterPro"/>
</dbReference>
<evidence type="ECO:0000259" key="4">
    <source>
        <dbReference type="Pfam" id="PF04355"/>
    </source>
</evidence>